<comment type="similarity">
    <text evidence="2 6">Belongs to the FPP/GGPP synthase family.</text>
</comment>
<dbReference type="KEGG" id="tdf:H9L22_08275"/>
<dbReference type="AlphaFoldDB" id="A0A7H0H9L4"/>
<evidence type="ECO:0000256" key="6">
    <source>
        <dbReference type="RuleBase" id="RU004466"/>
    </source>
</evidence>
<evidence type="ECO:0000313" key="8">
    <source>
        <dbReference type="Proteomes" id="UP000516117"/>
    </source>
</evidence>
<organism evidence="7 8">
    <name type="scientific">Tessaracoccus defluvii</name>
    <dbReference type="NCBI Taxonomy" id="1285901"/>
    <lineage>
        <taxon>Bacteria</taxon>
        <taxon>Bacillati</taxon>
        <taxon>Actinomycetota</taxon>
        <taxon>Actinomycetes</taxon>
        <taxon>Propionibacteriales</taxon>
        <taxon>Propionibacteriaceae</taxon>
        <taxon>Tessaracoccus</taxon>
    </lineage>
</organism>
<dbReference type="GO" id="GO:0046872">
    <property type="term" value="F:metal ion binding"/>
    <property type="evidence" value="ECO:0007669"/>
    <property type="project" value="UniProtKB-KW"/>
</dbReference>
<dbReference type="InterPro" id="IPR033749">
    <property type="entry name" value="Polyprenyl_synt_CS"/>
</dbReference>
<dbReference type="PANTHER" id="PTHR12001:SF85">
    <property type="entry name" value="SHORT CHAIN ISOPRENYL DIPHOSPHATE SYNTHASE"/>
    <property type="match status" value="1"/>
</dbReference>
<dbReference type="RefSeq" id="WP_187722320.1">
    <property type="nucleotide sequence ID" value="NZ_BAABBL010000025.1"/>
</dbReference>
<keyword evidence="4" id="KW-0479">Metal-binding</keyword>
<dbReference type="SUPFAM" id="SSF48576">
    <property type="entry name" value="Terpenoid synthases"/>
    <property type="match status" value="1"/>
</dbReference>
<dbReference type="SFLD" id="SFLDS00005">
    <property type="entry name" value="Isoprenoid_Synthase_Type_I"/>
    <property type="match status" value="1"/>
</dbReference>
<keyword evidence="8" id="KW-1185">Reference proteome</keyword>
<evidence type="ECO:0000256" key="1">
    <source>
        <dbReference type="ARBA" id="ARBA00001946"/>
    </source>
</evidence>
<dbReference type="GO" id="GO:0004659">
    <property type="term" value="F:prenyltransferase activity"/>
    <property type="evidence" value="ECO:0007669"/>
    <property type="project" value="InterPro"/>
</dbReference>
<dbReference type="Proteomes" id="UP000516117">
    <property type="component" value="Chromosome"/>
</dbReference>
<evidence type="ECO:0000256" key="3">
    <source>
        <dbReference type="ARBA" id="ARBA00022679"/>
    </source>
</evidence>
<accession>A0A7H0H9L4</accession>
<dbReference type="InterPro" id="IPR000092">
    <property type="entry name" value="Polyprenyl_synt"/>
</dbReference>
<dbReference type="InterPro" id="IPR008949">
    <property type="entry name" value="Isoprenoid_synthase_dom_sf"/>
</dbReference>
<reference evidence="7 8" key="1">
    <citation type="submission" date="2020-08" db="EMBL/GenBank/DDBJ databases">
        <title>Genome sequence of Tessaracoccus defluvii JCM 17540T.</title>
        <authorList>
            <person name="Hyun D.-W."/>
            <person name="Bae J.-W."/>
        </authorList>
    </citation>
    <scope>NUCLEOTIDE SEQUENCE [LARGE SCALE GENOMIC DNA]</scope>
    <source>
        <strain evidence="7 8">JCM 17540</strain>
    </source>
</reference>
<dbReference type="PANTHER" id="PTHR12001">
    <property type="entry name" value="GERANYLGERANYL PYROPHOSPHATE SYNTHASE"/>
    <property type="match status" value="1"/>
</dbReference>
<dbReference type="PROSITE" id="PS00723">
    <property type="entry name" value="POLYPRENYL_SYNTHASE_1"/>
    <property type="match status" value="1"/>
</dbReference>
<comment type="cofactor">
    <cofactor evidence="1">
        <name>Mg(2+)</name>
        <dbReference type="ChEBI" id="CHEBI:18420"/>
    </cofactor>
</comment>
<evidence type="ECO:0000256" key="2">
    <source>
        <dbReference type="ARBA" id="ARBA00006706"/>
    </source>
</evidence>
<sequence length="379" mass="40216">MPEDTAVLEGPGGIMVDMETVDNGQAETVERVLRLVGVTLDDLATEWEELARTVIPQPGALRTDSILQLVHDFASAPGKLLRPRMVHWGWVAAGGAGTGGGIDSVVRIGAALELLHCFALVHDDVMDASATRRGRPSVHALAAADHRAHSGLGEADRYGENIAILVGDLLHSEADLLVGGLPQPLRAAWRTMTIELMIGQGRDLVGAANGRRDLRHAVEVAHAKSGAYTVGRPLQLGALAAGGGPELAALLAEYGRHAGQAFALRDDILGVVGDPAHTGKPVGDDLVAGKPTVLLVLAEQRFDPQWRRRLHHIGREGVSRDEVDALCAELIRSGVIEEAEQMIEASVDAAARTLESPLVDDLAAAGLRRWASLMAWRNA</sequence>
<evidence type="ECO:0000256" key="5">
    <source>
        <dbReference type="ARBA" id="ARBA00022842"/>
    </source>
</evidence>
<dbReference type="CDD" id="cd00685">
    <property type="entry name" value="Trans_IPPS_HT"/>
    <property type="match status" value="1"/>
</dbReference>
<protein>
    <submittedName>
        <fullName evidence="7">Polyprenyl synthetase family protein</fullName>
    </submittedName>
</protein>
<keyword evidence="3 6" id="KW-0808">Transferase</keyword>
<keyword evidence="5" id="KW-0460">Magnesium</keyword>
<dbReference type="EMBL" id="CP060789">
    <property type="protein sequence ID" value="QNP57230.1"/>
    <property type="molecule type" value="Genomic_DNA"/>
</dbReference>
<dbReference type="Pfam" id="PF00348">
    <property type="entry name" value="polyprenyl_synt"/>
    <property type="match status" value="1"/>
</dbReference>
<evidence type="ECO:0000313" key="7">
    <source>
        <dbReference type="EMBL" id="QNP57230.1"/>
    </source>
</evidence>
<evidence type="ECO:0000256" key="4">
    <source>
        <dbReference type="ARBA" id="ARBA00022723"/>
    </source>
</evidence>
<proteinExistence type="inferred from homology"/>
<dbReference type="Gene3D" id="1.10.600.10">
    <property type="entry name" value="Farnesyl Diphosphate Synthase"/>
    <property type="match status" value="1"/>
</dbReference>
<name>A0A7H0H9L4_9ACTN</name>
<gene>
    <name evidence="7" type="ORF">H9L22_08275</name>
</gene>
<dbReference type="GO" id="GO:0008299">
    <property type="term" value="P:isoprenoid biosynthetic process"/>
    <property type="evidence" value="ECO:0007669"/>
    <property type="project" value="InterPro"/>
</dbReference>